<protein>
    <submittedName>
        <fullName evidence="3 4">Uncharacterized protein</fullName>
    </submittedName>
</protein>
<name>T1F4F8_HELRO</name>
<feature type="compositionally biased region" description="Basic and acidic residues" evidence="1">
    <location>
        <begin position="73"/>
        <end position="84"/>
    </location>
</feature>
<keyword evidence="2" id="KW-0732">Signal</keyword>
<accession>T1F4F8</accession>
<evidence type="ECO:0000313" key="3">
    <source>
        <dbReference type="EMBL" id="ESO05238.1"/>
    </source>
</evidence>
<feature type="compositionally biased region" description="Basic and acidic residues" evidence="1">
    <location>
        <begin position="125"/>
        <end position="159"/>
    </location>
</feature>
<feature type="chain" id="PRO_5010980262" evidence="2">
    <location>
        <begin position="19"/>
        <end position="173"/>
    </location>
</feature>
<dbReference type="GeneID" id="20203707"/>
<dbReference type="InParanoid" id="T1F4F8"/>
<dbReference type="KEGG" id="hro:HELRODRAFT_171595"/>
<evidence type="ECO:0000256" key="1">
    <source>
        <dbReference type="SAM" id="MobiDB-lite"/>
    </source>
</evidence>
<feature type="compositionally biased region" description="Basic and acidic residues" evidence="1">
    <location>
        <begin position="102"/>
        <end position="115"/>
    </location>
</feature>
<keyword evidence="5" id="KW-1185">Reference proteome</keyword>
<reference evidence="3 5" key="2">
    <citation type="journal article" date="2013" name="Nature">
        <title>Insights into bilaterian evolution from three spiralian genomes.</title>
        <authorList>
            <person name="Simakov O."/>
            <person name="Marletaz F."/>
            <person name="Cho S.J."/>
            <person name="Edsinger-Gonzales E."/>
            <person name="Havlak P."/>
            <person name="Hellsten U."/>
            <person name="Kuo D.H."/>
            <person name="Larsson T."/>
            <person name="Lv J."/>
            <person name="Arendt D."/>
            <person name="Savage R."/>
            <person name="Osoegawa K."/>
            <person name="de Jong P."/>
            <person name="Grimwood J."/>
            <person name="Chapman J.A."/>
            <person name="Shapiro H."/>
            <person name="Aerts A."/>
            <person name="Otillar R.P."/>
            <person name="Terry A.Y."/>
            <person name="Boore J.L."/>
            <person name="Grigoriev I.V."/>
            <person name="Lindberg D.R."/>
            <person name="Seaver E.C."/>
            <person name="Weisblat D.A."/>
            <person name="Putnam N.H."/>
            <person name="Rokhsar D.S."/>
        </authorList>
    </citation>
    <scope>NUCLEOTIDE SEQUENCE</scope>
</reference>
<reference evidence="5" key="1">
    <citation type="submission" date="2012-12" db="EMBL/GenBank/DDBJ databases">
        <authorList>
            <person name="Hellsten U."/>
            <person name="Grimwood J."/>
            <person name="Chapman J.A."/>
            <person name="Shapiro H."/>
            <person name="Aerts A."/>
            <person name="Otillar R.P."/>
            <person name="Terry A.Y."/>
            <person name="Boore J.L."/>
            <person name="Simakov O."/>
            <person name="Marletaz F."/>
            <person name="Cho S.-J."/>
            <person name="Edsinger-Gonzales E."/>
            <person name="Havlak P."/>
            <person name="Kuo D.-H."/>
            <person name="Larsson T."/>
            <person name="Lv J."/>
            <person name="Arendt D."/>
            <person name="Savage R."/>
            <person name="Osoegawa K."/>
            <person name="de Jong P."/>
            <person name="Lindberg D.R."/>
            <person name="Seaver E.C."/>
            <person name="Weisblat D.A."/>
            <person name="Putnam N.H."/>
            <person name="Grigoriev I.V."/>
            <person name="Rokhsar D.S."/>
        </authorList>
    </citation>
    <scope>NUCLEOTIDE SEQUENCE</scope>
</reference>
<proteinExistence type="predicted"/>
<organism evidence="4 5">
    <name type="scientific">Helobdella robusta</name>
    <name type="common">Californian leech</name>
    <dbReference type="NCBI Taxonomy" id="6412"/>
    <lineage>
        <taxon>Eukaryota</taxon>
        <taxon>Metazoa</taxon>
        <taxon>Spiralia</taxon>
        <taxon>Lophotrochozoa</taxon>
        <taxon>Annelida</taxon>
        <taxon>Clitellata</taxon>
        <taxon>Hirudinea</taxon>
        <taxon>Rhynchobdellida</taxon>
        <taxon>Glossiphoniidae</taxon>
        <taxon>Helobdella</taxon>
    </lineage>
</organism>
<reference evidence="4" key="3">
    <citation type="submission" date="2015-06" db="UniProtKB">
        <authorList>
            <consortium name="EnsemblMetazoa"/>
        </authorList>
    </citation>
    <scope>IDENTIFICATION</scope>
</reference>
<gene>
    <name evidence="4" type="primary">20203707</name>
    <name evidence="3" type="ORF">HELRODRAFT_171595</name>
</gene>
<dbReference type="RefSeq" id="XP_009016553.1">
    <property type="nucleotide sequence ID" value="XM_009018305.1"/>
</dbReference>
<evidence type="ECO:0000256" key="2">
    <source>
        <dbReference type="SAM" id="SignalP"/>
    </source>
</evidence>
<evidence type="ECO:0000313" key="4">
    <source>
        <dbReference type="EnsemblMetazoa" id="HelroP171595"/>
    </source>
</evidence>
<feature type="signal peptide" evidence="2">
    <location>
        <begin position="1"/>
        <end position="18"/>
    </location>
</feature>
<dbReference type="Proteomes" id="UP000015101">
    <property type="component" value="Unassembled WGS sequence"/>
</dbReference>
<dbReference type="EMBL" id="KB096365">
    <property type="protein sequence ID" value="ESO05238.1"/>
    <property type="molecule type" value="Genomic_DNA"/>
</dbReference>
<dbReference type="HOGENOM" id="CLU_1549301_0_0_1"/>
<dbReference type="AlphaFoldDB" id="T1F4F8"/>
<dbReference type="EnsemblMetazoa" id="HelroT171595">
    <property type="protein sequence ID" value="HelroP171595"/>
    <property type="gene ID" value="HelroG171595"/>
</dbReference>
<feature type="compositionally biased region" description="Polar residues" evidence="1">
    <location>
        <begin position="86"/>
        <end position="99"/>
    </location>
</feature>
<dbReference type="EMBL" id="AMQM01003900">
    <property type="status" value="NOT_ANNOTATED_CDS"/>
    <property type="molecule type" value="Genomic_DNA"/>
</dbReference>
<sequence length="173" mass="19135">MGKLLALLFFQAIVILNAKENVTSEISKHVLQTPNDISTDEHKNSSNAESIPQNLKEKRDDEAATNNQTRSLNNEHVKMSDVKDGNGTNRAIESQSTGASKAEAKQSDVSAKDSVENSTLFLNKETNEHSTDGKKADESKEKPAEQENSKKKDEKHDPTVHSVNHSIHYVFHG</sequence>
<dbReference type="CTD" id="20203707"/>
<evidence type="ECO:0000313" key="5">
    <source>
        <dbReference type="Proteomes" id="UP000015101"/>
    </source>
</evidence>
<feature type="region of interest" description="Disordered" evidence="1">
    <location>
        <begin position="33"/>
        <end position="173"/>
    </location>
</feature>